<dbReference type="InterPro" id="IPR010095">
    <property type="entry name" value="Cas12f1-like_TNB"/>
</dbReference>
<evidence type="ECO:0000259" key="7">
    <source>
        <dbReference type="Pfam" id="PF01385"/>
    </source>
</evidence>
<dbReference type="InterPro" id="IPR021027">
    <property type="entry name" value="Transposase_put_HTH"/>
</dbReference>
<sequence length="460" mass="52098">MIITYCYRIKPSPEQIVTMERWLELLRRHWNYALGQRLDWLNRTRSPVDICSLVSEPIGEIPEPVNYYTQQAALKETKKLFPEYKKIYAETQQVNLQRLNKAWDRWRKPDANGKRGGRPRFKKAGELRSFVFPRVNTSKAGAHLVNGILKLSRIGSMPVVMHRPLPVSEACPKGAGFTLKQCTIVKKADGWYCCLSMKDDTVPNLLPIDSVKSAVGIDVGLEKFLTTSDGEAVPVPQFYRKAQDKLAQAQRVMSRRVKGSNNWKRAKHKVALLHLHLTRCRKDFHYQVAHWLCSKYDLIAHENLNIKGLARTKLAKSIHDAAWGEFLEILQAVAVKRGLLVQEVNPRGTSIECFNCGSRVEKSLSDSAKPTLRERVHCCPDCKVKIDRDWNSGINILNRGLLAVGLPLNGCGKSVQDIVGLASASAEEQQVSFVRLRSPHQIKDYDVGVVTALTYRHKLD</sequence>
<accession>A0A1D8TPQ5</accession>
<keyword evidence="5" id="KW-0238">DNA-binding</keyword>
<dbReference type="EMBL" id="CP017599">
    <property type="protein sequence ID" value="AOW99573.1"/>
    <property type="molecule type" value="Genomic_DNA"/>
</dbReference>
<protein>
    <submittedName>
        <fullName evidence="10">Transposase</fullName>
    </submittedName>
</protein>
<dbReference type="Pfam" id="PF07282">
    <property type="entry name" value="Cas12f1-like_TNB"/>
    <property type="match status" value="1"/>
</dbReference>
<keyword evidence="6" id="KW-0233">DNA recombination</keyword>
<reference evidence="11" key="1">
    <citation type="submission" date="2016-10" db="EMBL/GenBank/DDBJ databases">
        <title>Comparative genomics uncovers the prolific and rare metabolic potential of the cyanobacterial genus Moorea.</title>
        <authorList>
            <person name="Leao T."/>
            <person name="Castelao G."/>
            <person name="Korobeynikov A."/>
            <person name="Monroe E.A."/>
            <person name="Podell S."/>
            <person name="Glukhov E."/>
            <person name="Allen E."/>
            <person name="Gerwick W.H."/>
            <person name="Gerwick L."/>
        </authorList>
    </citation>
    <scope>NUCLEOTIDE SEQUENCE [LARGE SCALE GENOMIC DNA]</scope>
    <source>
        <strain evidence="11">PAL-8-15-08-1</strain>
    </source>
</reference>
<dbReference type="InterPro" id="IPR001959">
    <property type="entry name" value="Transposase"/>
</dbReference>
<keyword evidence="3" id="KW-0479">Metal-binding</keyword>
<organism evidence="10 11">
    <name type="scientific">Moorena producens PAL-8-15-08-1</name>
    <dbReference type="NCBI Taxonomy" id="1458985"/>
    <lineage>
        <taxon>Bacteria</taxon>
        <taxon>Bacillati</taxon>
        <taxon>Cyanobacteriota</taxon>
        <taxon>Cyanophyceae</taxon>
        <taxon>Coleofasciculales</taxon>
        <taxon>Coleofasciculaceae</taxon>
        <taxon>Moorena</taxon>
    </lineage>
</organism>
<dbReference type="NCBIfam" id="NF040570">
    <property type="entry name" value="guided_TnpB"/>
    <property type="match status" value="1"/>
</dbReference>
<dbReference type="OrthoDB" id="438679at2"/>
<dbReference type="GO" id="GO:0006310">
    <property type="term" value="P:DNA recombination"/>
    <property type="evidence" value="ECO:0007669"/>
    <property type="project" value="UniProtKB-KW"/>
</dbReference>
<keyword evidence="2" id="KW-0815">Transposition</keyword>
<dbReference type="GO" id="GO:0003677">
    <property type="term" value="F:DNA binding"/>
    <property type="evidence" value="ECO:0007669"/>
    <property type="project" value="UniProtKB-KW"/>
</dbReference>
<dbReference type="GO" id="GO:0032196">
    <property type="term" value="P:transposition"/>
    <property type="evidence" value="ECO:0007669"/>
    <property type="project" value="UniProtKB-KW"/>
</dbReference>
<evidence type="ECO:0000256" key="5">
    <source>
        <dbReference type="ARBA" id="ARBA00023125"/>
    </source>
</evidence>
<feature type="domain" description="Transposase putative helix-turn-helix" evidence="9">
    <location>
        <begin position="1"/>
        <end position="44"/>
    </location>
</feature>
<name>A0A1D8TPQ5_9CYAN</name>
<dbReference type="GO" id="GO:0046872">
    <property type="term" value="F:metal ion binding"/>
    <property type="evidence" value="ECO:0007669"/>
    <property type="project" value="UniProtKB-KW"/>
</dbReference>
<evidence type="ECO:0000256" key="3">
    <source>
        <dbReference type="ARBA" id="ARBA00022723"/>
    </source>
</evidence>
<evidence type="ECO:0000313" key="11">
    <source>
        <dbReference type="Proteomes" id="UP000177870"/>
    </source>
</evidence>
<dbReference type="Pfam" id="PF01385">
    <property type="entry name" value="OrfB_IS605"/>
    <property type="match status" value="1"/>
</dbReference>
<evidence type="ECO:0000256" key="1">
    <source>
        <dbReference type="ARBA" id="ARBA00008761"/>
    </source>
</evidence>
<dbReference type="Pfam" id="PF12323">
    <property type="entry name" value="HTH_OrfB_IS605"/>
    <property type="match status" value="1"/>
</dbReference>
<feature type="domain" description="Probable transposase IS891/IS1136/IS1341" evidence="7">
    <location>
        <begin position="210"/>
        <end position="311"/>
    </location>
</feature>
<evidence type="ECO:0000256" key="2">
    <source>
        <dbReference type="ARBA" id="ARBA00022578"/>
    </source>
</evidence>
<evidence type="ECO:0000256" key="6">
    <source>
        <dbReference type="ARBA" id="ARBA00023172"/>
    </source>
</evidence>
<comment type="similarity">
    <text evidence="1">In the C-terminal section; belongs to the transposase 35 family.</text>
</comment>
<evidence type="ECO:0000313" key="10">
    <source>
        <dbReference type="EMBL" id="AOW99573.1"/>
    </source>
</evidence>
<dbReference type="KEGG" id="mpro:BJP34_08995"/>
<feature type="domain" description="Cas12f1-like TNB" evidence="8">
    <location>
        <begin position="323"/>
        <end position="396"/>
    </location>
</feature>
<dbReference type="NCBIfam" id="TIGR01766">
    <property type="entry name" value="IS200/IS605 family accessory protein TnpB-like domain"/>
    <property type="match status" value="1"/>
</dbReference>
<dbReference type="STRING" id="1458985.BJP34_08995"/>
<dbReference type="Proteomes" id="UP000177870">
    <property type="component" value="Chromosome"/>
</dbReference>
<keyword evidence="4" id="KW-0862">Zinc</keyword>
<dbReference type="AlphaFoldDB" id="A0A1D8TPQ5"/>
<gene>
    <name evidence="10" type="ORF">BJP34_08995</name>
</gene>
<proteinExistence type="inferred from homology"/>
<dbReference type="RefSeq" id="WP_070392054.1">
    <property type="nucleotide sequence ID" value="NZ_CP017599.1"/>
</dbReference>
<evidence type="ECO:0000256" key="4">
    <source>
        <dbReference type="ARBA" id="ARBA00022833"/>
    </source>
</evidence>
<evidence type="ECO:0000259" key="8">
    <source>
        <dbReference type="Pfam" id="PF07282"/>
    </source>
</evidence>
<evidence type="ECO:0000259" key="9">
    <source>
        <dbReference type="Pfam" id="PF12323"/>
    </source>
</evidence>